<dbReference type="InterPro" id="IPR050738">
    <property type="entry name" value="Sulfatase"/>
</dbReference>
<evidence type="ECO:0000256" key="1">
    <source>
        <dbReference type="ARBA" id="ARBA00008779"/>
    </source>
</evidence>
<evidence type="ECO:0000256" key="3">
    <source>
        <dbReference type="ARBA" id="ARBA00022801"/>
    </source>
</evidence>
<dbReference type="GO" id="GO:0004065">
    <property type="term" value="F:arylsulfatase activity"/>
    <property type="evidence" value="ECO:0007669"/>
    <property type="project" value="TreeGrafter"/>
</dbReference>
<dbReference type="EMBL" id="FOQO01000002">
    <property type="protein sequence ID" value="SFI09479.1"/>
    <property type="molecule type" value="Genomic_DNA"/>
</dbReference>
<evidence type="ECO:0000313" key="6">
    <source>
        <dbReference type="EMBL" id="SFI09479.1"/>
    </source>
</evidence>
<evidence type="ECO:0000313" key="7">
    <source>
        <dbReference type="Proteomes" id="UP000198670"/>
    </source>
</evidence>
<protein>
    <submittedName>
        <fullName evidence="6">Arylsulfatase A</fullName>
    </submittedName>
</protein>
<accession>A0A1I3FE30</accession>
<comment type="similarity">
    <text evidence="1">Belongs to the sulfatase family.</text>
</comment>
<proteinExistence type="inferred from homology"/>
<dbReference type="Pfam" id="PF00884">
    <property type="entry name" value="Sulfatase"/>
    <property type="match status" value="1"/>
</dbReference>
<dbReference type="InterPro" id="IPR017850">
    <property type="entry name" value="Alkaline_phosphatase_core_sf"/>
</dbReference>
<dbReference type="CDD" id="cd16143">
    <property type="entry name" value="ARS_like"/>
    <property type="match status" value="1"/>
</dbReference>
<dbReference type="PANTHER" id="PTHR42693:SF53">
    <property type="entry name" value="ENDO-4-O-SULFATASE"/>
    <property type="match status" value="1"/>
</dbReference>
<evidence type="ECO:0000259" key="5">
    <source>
        <dbReference type="Pfam" id="PF00884"/>
    </source>
</evidence>
<keyword evidence="2" id="KW-0479">Metal-binding</keyword>
<dbReference type="InterPro" id="IPR024607">
    <property type="entry name" value="Sulfatase_CS"/>
</dbReference>
<keyword evidence="4" id="KW-0106">Calcium</keyword>
<dbReference type="PROSITE" id="PS00523">
    <property type="entry name" value="SULFATASE_1"/>
    <property type="match status" value="1"/>
</dbReference>
<dbReference type="Proteomes" id="UP000198670">
    <property type="component" value="Unassembled WGS sequence"/>
</dbReference>
<dbReference type="STRING" id="1477437.SAMN05444682_102288"/>
<dbReference type="PANTHER" id="PTHR42693">
    <property type="entry name" value="ARYLSULFATASE FAMILY MEMBER"/>
    <property type="match status" value="1"/>
</dbReference>
<dbReference type="SUPFAM" id="SSF53649">
    <property type="entry name" value="Alkaline phosphatase-like"/>
    <property type="match status" value="1"/>
</dbReference>
<dbReference type="Gene3D" id="3.30.1120.10">
    <property type="match status" value="1"/>
</dbReference>
<feature type="domain" description="Sulfatase N-terminal" evidence="5">
    <location>
        <begin position="27"/>
        <end position="377"/>
    </location>
</feature>
<dbReference type="AlphaFoldDB" id="A0A1I3FE30"/>
<organism evidence="6 7">
    <name type="scientific">Parapedobacter indicus</name>
    <dbReference type="NCBI Taxonomy" id="1477437"/>
    <lineage>
        <taxon>Bacteria</taxon>
        <taxon>Pseudomonadati</taxon>
        <taxon>Bacteroidota</taxon>
        <taxon>Sphingobacteriia</taxon>
        <taxon>Sphingobacteriales</taxon>
        <taxon>Sphingobacteriaceae</taxon>
        <taxon>Parapedobacter</taxon>
    </lineage>
</organism>
<evidence type="ECO:0000256" key="2">
    <source>
        <dbReference type="ARBA" id="ARBA00022723"/>
    </source>
</evidence>
<dbReference type="Gene3D" id="3.40.720.10">
    <property type="entry name" value="Alkaline Phosphatase, subunit A"/>
    <property type="match status" value="1"/>
</dbReference>
<keyword evidence="7" id="KW-1185">Reference proteome</keyword>
<dbReference type="InterPro" id="IPR000917">
    <property type="entry name" value="Sulfatase_N"/>
</dbReference>
<evidence type="ECO:0000256" key="4">
    <source>
        <dbReference type="ARBA" id="ARBA00022837"/>
    </source>
</evidence>
<sequence>MLSMWLLLQVVHIANAQTTVSGHSERPNIVFILADDLGYGDVSIYNENAAWQTTHIDRLANEGMRFTDAHTSSAVCTPTRYSILTGRYNWRSSLKKGVLSGYSKALIEPGRTTVAAMLQQQEYHTAFVGKWHLGWDWQFSGAATDTDNLSSNPTVDFSKSVQNGPKEKGFEYSYGFSGSLDMPPYVYVENGRATCIPKDTTVSVDDKGFWRKGVTGGDFIHAAALPHLTEKALSYIDEHAQNSRPFFLYFALPAPHTPILPTTEFLGKSNANFFGDFVLQVDDVVGQVLEALEKNGIRENTMVIFTSDNGCSPKANFKELAAVGHHPSGIYRGHKADIYEGGHRVPFIVSWPGHVSKASVTDETICTTDFLATAAAVSGFYIPDDIGEDSYNILPILLNESYRQPLREATVHHSINGDFAIRKGNWKLIMCPGSGGWSFPRTAQELDGLLPIQLYNLTDDPAEEKNIADKFPKRVQELKALLTKYVIDGRSTPGVAQKNNGPDTWVGLEWMDK</sequence>
<name>A0A1I3FE30_9SPHI</name>
<gene>
    <name evidence="6" type="ORF">SAMN05444682_102288</name>
</gene>
<keyword evidence="3" id="KW-0378">Hydrolase</keyword>
<dbReference type="GO" id="GO:0046872">
    <property type="term" value="F:metal ion binding"/>
    <property type="evidence" value="ECO:0007669"/>
    <property type="project" value="UniProtKB-KW"/>
</dbReference>
<reference evidence="6 7" key="1">
    <citation type="submission" date="2016-10" db="EMBL/GenBank/DDBJ databases">
        <authorList>
            <person name="de Groot N.N."/>
        </authorList>
    </citation>
    <scope>NUCLEOTIDE SEQUENCE [LARGE SCALE GENOMIC DNA]</scope>
    <source>
        <strain evidence="6 7">RK1</strain>
    </source>
</reference>